<organism evidence="2 3">
    <name type="scientific">Pedobacter cryoconitis</name>
    <dbReference type="NCBI Taxonomy" id="188932"/>
    <lineage>
        <taxon>Bacteria</taxon>
        <taxon>Pseudomonadati</taxon>
        <taxon>Bacteroidota</taxon>
        <taxon>Sphingobacteriia</taxon>
        <taxon>Sphingobacteriales</taxon>
        <taxon>Sphingobacteriaceae</taxon>
        <taxon>Pedobacter</taxon>
    </lineage>
</organism>
<dbReference type="RefSeq" id="WP_170132777.1">
    <property type="nucleotide sequence ID" value="NZ_QLLR01000053.1"/>
</dbReference>
<reference evidence="2 3" key="1">
    <citation type="submission" date="2018-06" db="EMBL/GenBank/DDBJ databases">
        <title>Genomic Encyclopedia of Archaeal and Bacterial Type Strains, Phase II (KMG-II): from individual species to whole genera.</title>
        <authorList>
            <person name="Goeker M."/>
        </authorList>
    </citation>
    <scope>NUCLEOTIDE SEQUENCE [LARGE SCALE GENOMIC DNA]</scope>
    <source>
        <strain evidence="2 3">DSM 14825</strain>
    </source>
</reference>
<feature type="domain" description="MBG" evidence="1">
    <location>
        <begin position="511"/>
        <end position="588"/>
    </location>
</feature>
<dbReference type="EMBL" id="QLLR01000053">
    <property type="protein sequence ID" value="RAJ20055.1"/>
    <property type="molecule type" value="Genomic_DNA"/>
</dbReference>
<feature type="domain" description="MBG" evidence="1">
    <location>
        <begin position="428"/>
        <end position="505"/>
    </location>
</feature>
<feature type="domain" description="MBG" evidence="1">
    <location>
        <begin position="262"/>
        <end position="339"/>
    </location>
</feature>
<comment type="caution">
    <text evidence="2">The sequence shown here is derived from an EMBL/GenBank/DDBJ whole genome shotgun (WGS) entry which is preliminary data.</text>
</comment>
<dbReference type="InterPro" id="IPR041286">
    <property type="entry name" value="MBG_2"/>
</dbReference>
<protein>
    <recommendedName>
        <fullName evidence="1">MBG domain-containing protein</fullName>
    </recommendedName>
</protein>
<accession>A0A327RU92</accession>
<sequence length="626" mass="61628">MNNPGKFVTDSGPNGLNGVLGSTTAIEPIDPTINVTGRVAGYPLATTTGATAITGTGATLSGTIHDNGNATTTSFDYGTSATLAGSSSINAAPATVSAGTGNTVVTATPAGLNPSTTYYYRSKGLNSSGTTSGNILNFTTSAAAPVITLVTNSVTAPFSTTYGTASGSKSFVLSGTNLTAGVLITPPTTGFEVSTDNVNFSPTVTVGGAGNFGPVPVYIRITANAPATAAPITGNIQLSSAGVTTPPTITLPANTVITKAPLTITVNNQTKIYGAPIPTLTASYSGFVNGDTPASLTTPPILATTATTASAVAGSPYAITASGVVSSNYAITYVPGNLTVSAAPLTITANNQTKVYGAALPILTASYTGFVNGDTQASLTTAPTLTTTATTASSVSGSPYAITATGAVNTNYTISYVPGNLSITTAPLTITANNQTKAYGAALPALTASYTGFVNGDTQASLTTLPTLTTTATAASSVAGSPYAITASGAVSANYTISYVPGSLTITAAPLTITASNQTKLYGAALPALTASYTGFVNGDTQASLITAPTLTTTATATSAVAGSPYSITASGAVSANYTISYVPGSLTVTAAPLTITADNKTKAYGAALPILTASYTGFVNGDTQA</sequence>
<evidence type="ECO:0000313" key="2">
    <source>
        <dbReference type="EMBL" id="RAJ20055.1"/>
    </source>
</evidence>
<name>A0A327RU92_9SPHI</name>
<gene>
    <name evidence="2" type="ORF">LY11_05214</name>
</gene>
<proteinExistence type="predicted"/>
<feature type="domain" description="MBG" evidence="1">
    <location>
        <begin position="345"/>
        <end position="422"/>
    </location>
</feature>
<evidence type="ECO:0000259" key="1">
    <source>
        <dbReference type="Pfam" id="PF18676"/>
    </source>
</evidence>
<feature type="non-terminal residue" evidence="2">
    <location>
        <position position="626"/>
    </location>
</feature>
<dbReference type="Gene3D" id="3.30.160.710">
    <property type="match status" value="5"/>
</dbReference>
<dbReference type="Proteomes" id="UP000249754">
    <property type="component" value="Unassembled WGS sequence"/>
</dbReference>
<dbReference type="AlphaFoldDB" id="A0A327RU92"/>
<dbReference type="Pfam" id="PF18676">
    <property type="entry name" value="MBG_2"/>
    <property type="match status" value="5"/>
</dbReference>
<evidence type="ECO:0000313" key="3">
    <source>
        <dbReference type="Proteomes" id="UP000249754"/>
    </source>
</evidence>
<feature type="domain" description="MBG" evidence="1">
    <location>
        <begin position="594"/>
        <end position="625"/>
    </location>
</feature>